<dbReference type="EMBL" id="RAPF01000002">
    <property type="protein sequence ID" value="RKF22356.1"/>
    <property type="molecule type" value="Genomic_DNA"/>
</dbReference>
<dbReference type="Proteomes" id="UP000284395">
    <property type="component" value="Unassembled WGS sequence"/>
</dbReference>
<reference evidence="2 3" key="1">
    <citation type="submission" date="2018-09" db="EMBL/GenBank/DDBJ databases">
        <title>Altererythrobacter spongiae sp. nov., isolated from a marine sponge.</title>
        <authorList>
            <person name="Zhuang L."/>
            <person name="Luo L."/>
        </authorList>
    </citation>
    <scope>NUCLEOTIDE SEQUENCE [LARGE SCALE GENOMIC DNA]</scope>
    <source>
        <strain evidence="2 3">HN-Y73</strain>
    </source>
</reference>
<dbReference type="Pfam" id="PF10074">
    <property type="entry name" value="RovC_DNA-bd"/>
    <property type="match status" value="1"/>
</dbReference>
<dbReference type="OrthoDB" id="9811330at2"/>
<evidence type="ECO:0000313" key="3">
    <source>
        <dbReference type="Proteomes" id="UP000284395"/>
    </source>
</evidence>
<dbReference type="RefSeq" id="WP_120323555.1">
    <property type="nucleotide sequence ID" value="NZ_RAPF01000002.1"/>
</dbReference>
<dbReference type="InterPro" id="IPR018754">
    <property type="entry name" value="RovC-like_DNA-bd"/>
</dbReference>
<organism evidence="2 3">
    <name type="scientific">Altericroceibacterium spongiae</name>
    <dbReference type="NCBI Taxonomy" id="2320269"/>
    <lineage>
        <taxon>Bacteria</taxon>
        <taxon>Pseudomonadati</taxon>
        <taxon>Pseudomonadota</taxon>
        <taxon>Alphaproteobacteria</taxon>
        <taxon>Sphingomonadales</taxon>
        <taxon>Erythrobacteraceae</taxon>
        <taxon>Altericroceibacterium</taxon>
    </lineage>
</organism>
<gene>
    <name evidence="2" type="ORF">D6851_03730</name>
</gene>
<evidence type="ECO:0000259" key="1">
    <source>
        <dbReference type="Pfam" id="PF10074"/>
    </source>
</evidence>
<sequence>MTIPPFDDCPPQAPNVTSYDERHFVTYLRLLEAAKERADWREVALILFGLDPTTEPDRARTVHDSHLARARWMTRAGYRDLLGQRPQ</sequence>
<feature type="domain" description="T6SS Transcription factor RovC-like DNA binding" evidence="1">
    <location>
        <begin position="11"/>
        <end position="82"/>
    </location>
</feature>
<proteinExistence type="predicted"/>
<accession>A0A420ENY4</accession>
<protein>
    <submittedName>
        <fullName evidence="2">DUF2285 domain-containing protein</fullName>
    </submittedName>
</protein>
<comment type="caution">
    <text evidence="2">The sequence shown here is derived from an EMBL/GenBank/DDBJ whole genome shotgun (WGS) entry which is preliminary data.</text>
</comment>
<keyword evidence="3" id="KW-1185">Reference proteome</keyword>
<name>A0A420ENY4_9SPHN</name>
<dbReference type="AlphaFoldDB" id="A0A420ENY4"/>
<evidence type="ECO:0000313" key="2">
    <source>
        <dbReference type="EMBL" id="RKF22356.1"/>
    </source>
</evidence>